<evidence type="ECO:0000256" key="2">
    <source>
        <dbReference type="SAM" id="MobiDB-lite"/>
    </source>
</evidence>
<comment type="caution">
    <text evidence="4">The sequence shown here is derived from an EMBL/GenBank/DDBJ whole genome shotgun (WGS) entry which is preliminary data.</text>
</comment>
<organism evidence="4 5">
    <name type="scientific">Eubacterium limosum</name>
    <dbReference type="NCBI Taxonomy" id="1736"/>
    <lineage>
        <taxon>Bacteria</taxon>
        <taxon>Bacillati</taxon>
        <taxon>Bacillota</taxon>
        <taxon>Clostridia</taxon>
        <taxon>Eubacteriales</taxon>
        <taxon>Eubacteriaceae</taxon>
        <taxon>Eubacterium</taxon>
    </lineage>
</organism>
<dbReference type="EMBL" id="JAQSVD010000013">
    <property type="protein sequence ID" value="MDE1472269.1"/>
    <property type="molecule type" value="Genomic_DNA"/>
</dbReference>
<feature type="region of interest" description="Disordered" evidence="2">
    <location>
        <begin position="1667"/>
        <end position="1693"/>
    </location>
</feature>
<feature type="compositionally biased region" description="Low complexity" evidence="2">
    <location>
        <begin position="1669"/>
        <end position="1693"/>
    </location>
</feature>
<dbReference type="Pfam" id="PF07554">
    <property type="entry name" value="FIVAR"/>
    <property type="match status" value="4"/>
</dbReference>
<keyword evidence="3" id="KW-1133">Transmembrane helix</keyword>
<dbReference type="Gene3D" id="1.20.1270.70">
    <property type="entry name" value="Designed single chain three-helix bundle"/>
    <property type="match status" value="1"/>
</dbReference>
<feature type="transmembrane region" description="Helical" evidence="3">
    <location>
        <begin position="1710"/>
        <end position="1727"/>
    </location>
</feature>
<gene>
    <name evidence="4" type="ORF">PTZ04_18600</name>
</gene>
<keyword evidence="3" id="KW-0472">Membrane</keyword>
<dbReference type="Proteomes" id="UP001215087">
    <property type="component" value="Unassembled WGS sequence"/>
</dbReference>
<feature type="coiled-coil region" evidence="1">
    <location>
        <begin position="1182"/>
        <end position="1209"/>
    </location>
</feature>
<dbReference type="RefSeq" id="WP_274702984.1">
    <property type="nucleotide sequence ID" value="NZ_JAQSVD010000013.1"/>
</dbReference>
<keyword evidence="3" id="KW-0812">Transmembrane</keyword>
<evidence type="ECO:0000256" key="1">
    <source>
        <dbReference type="SAM" id="Coils"/>
    </source>
</evidence>
<evidence type="ECO:0000313" key="4">
    <source>
        <dbReference type="EMBL" id="MDE1472269.1"/>
    </source>
</evidence>
<feature type="coiled-coil region" evidence="1">
    <location>
        <begin position="810"/>
        <end position="844"/>
    </location>
</feature>
<keyword evidence="5" id="KW-1185">Reference proteome</keyword>
<dbReference type="Gene3D" id="2.160.20.110">
    <property type="match status" value="3"/>
</dbReference>
<evidence type="ECO:0000256" key="3">
    <source>
        <dbReference type="SAM" id="Phobius"/>
    </source>
</evidence>
<dbReference type="Gene3D" id="1.20.1270.90">
    <property type="entry name" value="AF1782-like"/>
    <property type="match status" value="4"/>
</dbReference>
<reference evidence="4 5" key="1">
    <citation type="submission" date="2023-02" db="EMBL/GenBank/DDBJ databases">
        <title>Comparative genome analysis of Eubacterium limosum species.</title>
        <authorList>
            <person name="Bak J.E."/>
        </authorList>
    </citation>
    <scope>NUCLEOTIDE SEQUENCE [LARGE SCALE GENOMIC DNA]</scope>
    <source>
        <strain evidence="4 5">KGMB01548</strain>
    </source>
</reference>
<name>A0ABT5UV93_EUBLI</name>
<keyword evidence="1" id="KW-0175">Coiled coil</keyword>
<sequence>MMNKIEKGFISFLIGVVMLIGVASPTFALERNGDTWEATKDSETPTITTNADLEAFMNVIFTADDLSVPLFEGQTIKLAADVDAGNFFKSNPQAFSSKALFAGNFDGQGHKITNYSPEGQNVNAQLFGNQIREGSVVKGLEISVNLTGQTIFTKLANGVFTANCAGNIECCKVSGVYETSENVMGAGGLNCFVNKVTDTGSIANCINEMQVNIPKIPTTTSVVGVNGITSGQMKGKVENCLNTMQINVAEGSEKLTVLPFLSKTGRNVKEATNCFYTDQLPAASDVQGTALNAADLKTEKTFTDAGWDFQNVWAMGDNGPELRNTVVEPTSDTWEATKDSETPTITTNADLEAFMNVIFTADDLSVPLFEGQTIKLAGDVDAGNFFKSNPQAFSSKALFAGNFDGQGHKITNYSPEGQNVNAQLFGNQIREGSVVKGLEISVNLTGQTIFTKLANGVFTANCAGNIECCKVSGVYETSENVMGAGGLNCFVNKVTDTGSIANCINEMQVNIPKIPTTTSVVGVNGITSGQMKGKVENCLNTMQINVAEGSEKLTVLPFLSKTGRNVKEATNCFYTDQLPAASDVQGTALSDADLKTEKTFTDAGWDFQNVWTMGTSGPVLKIFGGGSTPSAVDKTGLDAKIKDAQELLKNKSSYTKTTANNLTAAVEAGLTIYNKQDATEQDVQGAIDAIQQKIDALVDISKLGALIDSMKEAEKNPDYNEISLSISNVRFPAQKVYTNADATKAEVDEAVVSCEKAMAHLVKGNDLGVNISNTSYNLKKCADRYTPESFAVLQKTYDEVYPVYEEMMALNSNQEAVDNALASLKAAQEQLINVEKTIEINTAEEFFEKVLVPAQKGVAFPNGGRDDAAMKFYFTTVKLNQDIDISGMIDTLYSGDMSPGNNKCFAGILDGQGHTISGFDSELTGLFDSIFTYKDQNNGALSHGCVKNLNLVLTDDYIVNRGDSYSGSVYSGILTHSLGDGAVIENCTVTGSITNTGTAPISGIAGFVHEGGVIRNCAVNVNIKAQNCSGIVALEKYGFDEMQGTIENCYVAGSLEGEGAPIAPKGTVTNCYYQDTLTKDPATVLGTAKTLDELKQKDTYAGWDFETIWSINKRANNGLPQLKMTADLHPVTDPVAAVEESIEAIGQVTCLNDESRVQAADDAYKALMAEEPDASVANLNKLTEAKTAIENLKKAEQGLKTAISNAKQEAAKSDVYRPADIEALNLLIKEAEGMDTKSATESKMTETANVLNQAVKEALNPIENRDGLEAALSQAEKIDKAIYTPESIEAFEAAVTAAQSVLDDLNADRQTIDQSTDELLKAIEGLVAKGDKAQLAAKIEAAGKLEEADYTTATWAAFVQSLDAANAVLEDENASQEDVNKVLAELDKAMSTLLKRADKTELKAVIANAEKVAAADYTEVSYEALTTALDAARKIDGNIDAVQSEADAAAKAINAALDQLVLKKDQESADAVKDQIQRIPEIKDSLKDDQLKDAAVLINDALTNYEKLQKDNPEAAKLIPEEQAALLEEKKEAMADLNRQSGAVQVTGTEWYHQLVAEKIDEDDHVTSSMEKESGKTVIAGYKISLVDLLSGENIESFDTPIILSMRLMDDLSVYDLDKAALLHFKDGNRLEDCKFTYNGDTKIVTFETGSLSEFAFAAEKIAQKPEHNGQSNNNSGSHLQNENAAGGGISANNGNPGTGSINAAVQNPAVWIVSAAIILLIALAVAKSRKLEK</sequence>
<proteinExistence type="predicted"/>
<protein>
    <submittedName>
        <fullName evidence="4">Uncharacterized protein</fullName>
    </submittedName>
</protein>
<accession>A0ABT5UV93</accession>
<evidence type="ECO:0000313" key="5">
    <source>
        <dbReference type="Proteomes" id="UP001215087"/>
    </source>
</evidence>